<feature type="transmembrane region" description="Helical" evidence="6">
    <location>
        <begin position="135"/>
        <end position="152"/>
    </location>
</feature>
<evidence type="ECO:0000256" key="5">
    <source>
        <dbReference type="ARBA" id="ARBA00023136"/>
    </source>
</evidence>
<dbReference type="PANTHER" id="PTHR42920">
    <property type="entry name" value="OS03G0707200 PROTEIN-RELATED"/>
    <property type="match status" value="1"/>
</dbReference>
<evidence type="ECO:0000259" key="7">
    <source>
        <dbReference type="Pfam" id="PF00892"/>
    </source>
</evidence>
<dbReference type="NCBIfam" id="NF008676">
    <property type="entry name" value="PRK11689.1"/>
    <property type="match status" value="1"/>
</dbReference>
<evidence type="ECO:0000313" key="8">
    <source>
        <dbReference type="EMBL" id="AZW18778.1"/>
    </source>
</evidence>
<dbReference type="AlphaFoldDB" id="A0AAN1VHM7"/>
<dbReference type="PANTHER" id="PTHR42920:SF24">
    <property type="entry name" value="AROMATIC AMINO ACID EXPORTER YDDG"/>
    <property type="match status" value="1"/>
</dbReference>
<evidence type="ECO:0000313" key="9">
    <source>
        <dbReference type="Proteomes" id="UP000282741"/>
    </source>
</evidence>
<keyword evidence="2" id="KW-1003">Cell membrane</keyword>
<proteinExistence type="predicted"/>
<dbReference type="InterPro" id="IPR051258">
    <property type="entry name" value="Diverse_Substrate_Transporter"/>
</dbReference>
<feature type="transmembrane region" description="Helical" evidence="6">
    <location>
        <begin position="261"/>
        <end position="283"/>
    </location>
</feature>
<gene>
    <name evidence="8" type="ORF">CS347_19445</name>
</gene>
<evidence type="ECO:0000256" key="3">
    <source>
        <dbReference type="ARBA" id="ARBA00022692"/>
    </source>
</evidence>
<feature type="transmembrane region" description="Helical" evidence="6">
    <location>
        <begin position="45"/>
        <end position="66"/>
    </location>
</feature>
<name>A0AAN1VHM7_9BORD</name>
<evidence type="ECO:0000256" key="2">
    <source>
        <dbReference type="ARBA" id="ARBA00022475"/>
    </source>
</evidence>
<evidence type="ECO:0000256" key="4">
    <source>
        <dbReference type="ARBA" id="ARBA00022989"/>
    </source>
</evidence>
<keyword evidence="5 6" id="KW-0472">Membrane</keyword>
<sequence length="313" mass="32469">MRACLDSPSRLLPSSSPPSRATAIGLLAIVCWSAAVGLIRSIAEALGPAGGAACLFTASALLVCLVRGLPALSRFHPVYLYGCGALFAAYEICLALAIGLAHTRAESLELGMINYLWPSLTIVVAVLARQARGNWLLWPGAALSFLGIVWITGEGQALSFARLQANIAGNPLAYGLAFAAAGLWAAYSVLTRRYGRGENGVALFLTVSAALLWIHHGLGDEANVLAALVSHPGAAGQVLILGALVATGYSCWNHGIQKGNMAFLAAASYFTPVLSALLAAAWLQQQPGAAFWQGVAMVTLGSLVCWQATRAGA</sequence>
<keyword evidence="3 6" id="KW-0812">Transmembrane</keyword>
<evidence type="ECO:0000256" key="1">
    <source>
        <dbReference type="ARBA" id="ARBA00004651"/>
    </source>
</evidence>
<dbReference type="EMBL" id="CP024172">
    <property type="protein sequence ID" value="AZW18778.1"/>
    <property type="molecule type" value="Genomic_DNA"/>
</dbReference>
<dbReference type="InterPro" id="IPR000620">
    <property type="entry name" value="EamA_dom"/>
</dbReference>
<feature type="transmembrane region" description="Helical" evidence="6">
    <location>
        <begin position="21"/>
        <end position="39"/>
    </location>
</feature>
<feature type="transmembrane region" description="Helical" evidence="6">
    <location>
        <begin position="78"/>
        <end position="100"/>
    </location>
</feature>
<keyword evidence="4 6" id="KW-1133">Transmembrane helix</keyword>
<dbReference type="Proteomes" id="UP000282741">
    <property type="component" value="Chromosome"/>
</dbReference>
<dbReference type="GO" id="GO:0005886">
    <property type="term" value="C:plasma membrane"/>
    <property type="evidence" value="ECO:0007669"/>
    <property type="project" value="UniProtKB-SubCell"/>
</dbReference>
<accession>A0AAN1VHM7</accession>
<feature type="transmembrane region" description="Helical" evidence="6">
    <location>
        <begin position="172"/>
        <end position="189"/>
    </location>
</feature>
<evidence type="ECO:0000256" key="6">
    <source>
        <dbReference type="SAM" id="Phobius"/>
    </source>
</evidence>
<feature type="transmembrane region" description="Helical" evidence="6">
    <location>
        <begin position="201"/>
        <end position="218"/>
    </location>
</feature>
<feature type="transmembrane region" description="Helical" evidence="6">
    <location>
        <begin position="289"/>
        <end position="309"/>
    </location>
</feature>
<feature type="transmembrane region" description="Helical" evidence="6">
    <location>
        <begin position="224"/>
        <end position="249"/>
    </location>
</feature>
<feature type="transmembrane region" description="Helical" evidence="6">
    <location>
        <begin position="112"/>
        <end position="128"/>
    </location>
</feature>
<dbReference type="InterPro" id="IPR037185">
    <property type="entry name" value="EmrE-like"/>
</dbReference>
<comment type="subcellular location">
    <subcellularLocation>
        <location evidence="1">Cell membrane</location>
        <topology evidence="1">Multi-pass membrane protein</topology>
    </subcellularLocation>
</comment>
<dbReference type="Pfam" id="PF00892">
    <property type="entry name" value="EamA"/>
    <property type="match status" value="1"/>
</dbReference>
<dbReference type="SUPFAM" id="SSF103481">
    <property type="entry name" value="Multidrug resistance efflux transporter EmrE"/>
    <property type="match status" value="1"/>
</dbReference>
<protein>
    <submittedName>
        <fullName evidence="8">Drug/metabolite DMT transporter permease</fullName>
    </submittedName>
</protein>
<reference evidence="9" key="1">
    <citation type="submission" date="2017-10" db="EMBL/GenBank/DDBJ databases">
        <title>Whole genome sequencing of various Bordetella species.</title>
        <authorList>
            <person name="Weigand M.R."/>
            <person name="Loparev V."/>
            <person name="Peng Y."/>
            <person name="Bowden K.E."/>
            <person name="Tondella M.L."/>
            <person name="Williams M.M."/>
        </authorList>
    </citation>
    <scope>NUCLEOTIDE SEQUENCE [LARGE SCALE GENOMIC DNA]</scope>
    <source>
        <strain evidence="9">H720</strain>
    </source>
</reference>
<organism evidence="8 9">
    <name type="scientific">Bordetella hinzii</name>
    <dbReference type="NCBI Taxonomy" id="103855"/>
    <lineage>
        <taxon>Bacteria</taxon>
        <taxon>Pseudomonadati</taxon>
        <taxon>Pseudomonadota</taxon>
        <taxon>Betaproteobacteria</taxon>
        <taxon>Burkholderiales</taxon>
        <taxon>Alcaligenaceae</taxon>
        <taxon>Bordetella</taxon>
    </lineage>
</organism>
<feature type="domain" description="EamA" evidence="7">
    <location>
        <begin position="173"/>
        <end position="304"/>
    </location>
</feature>